<keyword evidence="8" id="KW-0406">Ion transport</keyword>
<dbReference type="PANTHER" id="PTHR23516:SF1">
    <property type="entry name" value="MOLYBDATE-ANION TRANSPORTER"/>
    <property type="match status" value="1"/>
</dbReference>
<evidence type="ECO:0000256" key="8">
    <source>
        <dbReference type="ARBA" id="ARBA00023065"/>
    </source>
</evidence>
<evidence type="ECO:0000256" key="2">
    <source>
        <dbReference type="ARBA" id="ARBA00004651"/>
    </source>
</evidence>
<dbReference type="Gene3D" id="1.20.1250.20">
    <property type="entry name" value="MFS general substrate transporter like domains"/>
    <property type="match status" value="1"/>
</dbReference>
<accession>A0A0D3IA06</accession>
<dbReference type="Proteomes" id="UP000013827">
    <property type="component" value="Unassembled WGS sequence"/>
</dbReference>
<dbReference type="RefSeq" id="XP_005760520.1">
    <property type="nucleotide sequence ID" value="XM_005760463.1"/>
</dbReference>
<evidence type="ECO:0000313" key="14">
    <source>
        <dbReference type="Proteomes" id="UP000013827"/>
    </source>
</evidence>
<keyword evidence="6 12" id="KW-0812">Transmembrane</keyword>
<dbReference type="Pfam" id="PF05631">
    <property type="entry name" value="MFS_5"/>
    <property type="match status" value="1"/>
</dbReference>
<evidence type="ECO:0000256" key="10">
    <source>
        <dbReference type="ARBA" id="ARBA00030646"/>
    </source>
</evidence>
<reference evidence="14" key="1">
    <citation type="journal article" date="2013" name="Nature">
        <title>Pan genome of the phytoplankton Emiliania underpins its global distribution.</title>
        <authorList>
            <person name="Read B.A."/>
            <person name="Kegel J."/>
            <person name="Klute M.J."/>
            <person name="Kuo A."/>
            <person name="Lefebvre S.C."/>
            <person name="Maumus F."/>
            <person name="Mayer C."/>
            <person name="Miller J."/>
            <person name="Monier A."/>
            <person name="Salamov A."/>
            <person name="Young J."/>
            <person name="Aguilar M."/>
            <person name="Claverie J.M."/>
            <person name="Frickenhaus S."/>
            <person name="Gonzalez K."/>
            <person name="Herman E.K."/>
            <person name="Lin Y.C."/>
            <person name="Napier J."/>
            <person name="Ogata H."/>
            <person name="Sarno A.F."/>
            <person name="Shmutz J."/>
            <person name="Schroeder D."/>
            <person name="de Vargas C."/>
            <person name="Verret F."/>
            <person name="von Dassow P."/>
            <person name="Valentin K."/>
            <person name="Van de Peer Y."/>
            <person name="Wheeler G."/>
            <person name="Dacks J.B."/>
            <person name="Delwiche C.F."/>
            <person name="Dyhrman S.T."/>
            <person name="Glockner G."/>
            <person name="John U."/>
            <person name="Richards T."/>
            <person name="Worden A.Z."/>
            <person name="Zhang X."/>
            <person name="Grigoriev I.V."/>
            <person name="Allen A.E."/>
            <person name="Bidle K."/>
            <person name="Borodovsky M."/>
            <person name="Bowler C."/>
            <person name="Brownlee C."/>
            <person name="Cock J.M."/>
            <person name="Elias M."/>
            <person name="Gladyshev V.N."/>
            <person name="Groth M."/>
            <person name="Guda C."/>
            <person name="Hadaegh A."/>
            <person name="Iglesias-Rodriguez M.D."/>
            <person name="Jenkins J."/>
            <person name="Jones B.M."/>
            <person name="Lawson T."/>
            <person name="Leese F."/>
            <person name="Lindquist E."/>
            <person name="Lobanov A."/>
            <person name="Lomsadze A."/>
            <person name="Malik S.B."/>
            <person name="Marsh M.E."/>
            <person name="Mackinder L."/>
            <person name="Mock T."/>
            <person name="Mueller-Roeber B."/>
            <person name="Pagarete A."/>
            <person name="Parker M."/>
            <person name="Probert I."/>
            <person name="Quesneville H."/>
            <person name="Raines C."/>
            <person name="Rensing S.A."/>
            <person name="Riano-Pachon D.M."/>
            <person name="Richier S."/>
            <person name="Rokitta S."/>
            <person name="Shiraiwa Y."/>
            <person name="Soanes D.M."/>
            <person name="van der Giezen M."/>
            <person name="Wahlund T.M."/>
            <person name="Williams B."/>
            <person name="Wilson W."/>
            <person name="Wolfe G."/>
            <person name="Wurch L.L."/>
        </authorList>
    </citation>
    <scope>NUCLEOTIDE SEQUENCE</scope>
</reference>
<evidence type="ECO:0000256" key="5">
    <source>
        <dbReference type="ARBA" id="ARBA00022475"/>
    </source>
</evidence>
<name>A0A0D3IA06_EMIH1</name>
<evidence type="ECO:0000256" key="3">
    <source>
        <dbReference type="ARBA" id="ARBA00021242"/>
    </source>
</evidence>
<protein>
    <recommendedName>
        <fullName evidence="3">Molybdate-anion transporter</fullName>
    </recommendedName>
    <alternativeName>
        <fullName evidence="10">Major facilitator superfamily domain-containing protein 5</fullName>
    </alternativeName>
    <alternativeName>
        <fullName evidence="11">Molybdate transporter 2 homolog</fullName>
    </alternativeName>
</protein>
<keyword evidence="9 12" id="KW-0472">Membrane</keyword>
<evidence type="ECO:0000256" key="7">
    <source>
        <dbReference type="ARBA" id="ARBA00022989"/>
    </source>
</evidence>
<feature type="transmembrane region" description="Helical" evidence="12">
    <location>
        <begin position="139"/>
        <end position="159"/>
    </location>
</feature>
<evidence type="ECO:0000256" key="6">
    <source>
        <dbReference type="ARBA" id="ARBA00022692"/>
    </source>
</evidence>
<dbReference type="InterPro" id="IPR036259">
    <property type="entry name" value="MFS_trans_sf"/>
</dbReference>
<dbReference type="AlphaFoldDB" id="A0A0D3IA06"/>
<keyword evidence="4" id="KW-0813">Transport</keyword>
<dbReference type="PANTHER" id="PTHR23516">
    <property type="entry name" value="SAM (S-ADENOSYL METHIONINE) TRANSPORTER"/>
    <property type="match status" value="1"/>
</dbReference>
<evidence type="ECO:0000256" key="1">
    <source>
        <dbReference type="ARBA" id="ARBA00003019"/>
    </source>
</evidence>
<dbReference type="GO" id="GO:0015098">
    <property type="term" value="F:molybdate ion transmembrane transporter activity"/>
    <property type="evidence" value="ECO:0007669"/>
    <property type="project" value="InterPro"/>
</dbReference>
<reference evidence="13" key="2">
    <citation type="submission" date="2024-10" db="UniProtKB">
        <authorList>
            <consortium name="EnsemblProtists"/>
        </authorList>
    </citation>
    <scope>IDENTIFICATION</scope>
</reference>
<keyword evidence="7 12" id="KW-1133">Transmembrane helix</keyword>
<organism evidence="13 14">
    <name type="scientific">Emiliania huxleyi (strain CCMP1516)</name>
    <dbReference type="NCBI Taxonomy" id="280463"/>
    <lineage>
        <taxon>Eukaryota</taxon>
        <taxon>Haptista</taxon>
        <taxon>Haptophyta</taxon>
        <taxon>Prymnesiophyceae</taxon>
        <taxon>Isochrysidales</taxon>
        <taxon>Noelaerhabdaceae</taxon>
        <taxon>Emiliania</taxon>
    </lineage>
</organism>
<evidence type="ECO:0000256" key="12">
    <source>
        <dbReference type="SAM" id="Phobius"/>
    </source>
</evidence>
<evidence type="ECO:0000256" key="4">
    <source>
        <dbReference type="ARBA" id="ARBA00022448"/>
    </source>
</evidence>
<dbReference type="GeneID" id="17254243"/>
<dbReference type="HOGENOM" id="CLU_1607003_0_0_1"/>
<dbReference type="eggNOG" id="KOG4332">
    <property type="taxonomic scope" value="Eukaryota"/>
</dbReference>
<evidence type="ECO:0000313" key="13">
    <source>
        <dbReference type="EnsemblProtists" id="EOD08091"/>
    </source>
</evidence>
<keyword evidence="5" id="KW-1003">Cell membrane</keyword>
<dbReference type="SUPFAM" id="SSF103473">
    <property type="entry name" value="MFS general substrate transporter"/>
    <property type="match status" value="1"/>
</dbReference>
<dbReference type="EnsemblProtists" id="EOD08091">
    <property type="protein sequence ID" value="EOD08091"/>
    <property type="gene ID" value="EMIHUDRAFT_55298"/>
</dbReference>
<evidence type="ECO:0000256" key="9">
    <source>
        <dbReference type="ARBA" id="ARBA00023136"/>
    </source>
</evidence>
<proteinExistence type="predicted"/>
<comment type="function">
    <text evidence="1">Mediates high-affinity intracellular uptake of the rare oligo-element molybdenum.</text>
</comment>
<feature type="transmembrane region" description="Helical" evidence="12">
    <location>
        <begin position="12"/>
        <end position="32"/>
    </location>
</feature>
<dbReference type="GO" id="GO:0005886">
    <property type="term" value="C:plasma membrane"/>
    <property type="evidence" value="ECO:0007669"/>
    <property type="project" value="UniProtKB-SubCell"/>
</dbReference>
<dbReference type="PaxDb" id="2903-EOD08091"/>
<dbReference type="InterPro" id="IPR008509">
    <property type="entry name" value="MOT2/MFSD5"/>
</dbReference>
<evidence type="ECO:0000256" key="11">
    <source>
        <dbReference type="ARBA" id="ARBA00032555"/>
    </source>
</evidence>
<keyword evidence="14" id="KW-1185">Reference proteome</keyword>
<dbReference type="KEGG" id="ehx:EMIHUDRAFT_55298"/>
<feature type="transmembrane region" description="Helical" evidence="12">
    <location>
        <begin position="44"/>
        <end position="66"/>
    </location>
</feature>
<sequence>SSAEFSRFQRGFMSVYYIAMTADWLQGPYVYALYSSYGFSKHNIAVLFIGGFGASMVFGTFAGVLSDRLGRKRSCMAYCFLYIVSCVTKHARDYNTLMLGRVTGGIATSLLFSAFESWLVCEHNARGFDTSLLSDTFSLMYFGNSLCAIVAGIVAQFAADGIPLTP</sequence>
<comment type="subcellular location">
    <subcellularLocation>
        <location evidence="2">Cell membrane</location>
        <topology evidence="2">Multi-pass membrane protein</topology>
    </subcellularLocation>
</comment>
<dbReference type="GO" id="GO:0006811">
    <property type="term" value="P:monoatomic ion transport"/>
    <property type="evidence" value="ECO:0007669"/>
    <property type="project" value="UniProtKB-KW"/>
</dbReference>